<feature type="binding site" evidence="14">
    <location>
        <position position="245"/>
    </location>
    <ligand>
        <name>adenosine</name>
        <dbReference type="ChEBI" id="CHEBI:16335"/>
        <label>1</label>
    </ligand>
</feature>
<comment type="similarity">
    <text evidence="2 10">Belongs to the adenosylhomocysteinase family.</text>
</comment>
<feature type="binding site" evidence="20">
    <location>
        <position position="357"/>
    </location>
    <ligand>
        <name>S-adenosyl-L-homocysteine</name>
        <dbReference type="ChEBI" id="CHEBI:57856"/>
    </ligand>
</feature>
<dbReference type="PDB" id="5TLS">
    <property type="method" value="X-ray"/>
    <property type="resolution" value="2.40 A"/>
    <property type="chains" value="A/B/C/D=1-495"/>
</dbReference>
<feature type="binding site" evidence="14">
    <location>
        <position position="212"/>
    </location>
    <ligand>
        <name>adenosine</name>
        <dbReference type="ChEBI" id="CHEBI:16335"/>
        <label>1</label>
    </ligand>
</feature>
<reference evidence="20" key="8">
    <citation type="submission" date="2017-02" db="PDB data bank">
        <title>2.65 Angstrom Resolution Crystal Structure of S-adenosylhomocysteinase from Cryptosporidium parvum in Complex with SAH and NAD.</title>
        <authorList>
            <consortium name="Center for Structural Genomics of Infectious Diseases (CSGID)"/>
            <person name="Minasov G."/>
            <person name="Shuvalova L."/>
            <person name="Dubrovska I."/>
            <person name="Winsor J."/>
            <person name="Stam J."/>
            <person name="Kwon K."/>
            <person name="Anderson W.F."/>
        </authorList>
    </citation>
    <scope>X-RAY CRYSTALLOGRAPHY (2.65 ANGSTROMS) IN COMPLEX WITH NAD(+); S-ADENOSYL-L-HOMOCYSTEINE AND ADENOSINE</scope>
</reference>
<feature type="binding site" evidence="14">
    <location>
        <position position="55"/>
    </location>
    <ligand>
        <name>adenosine</name>
        <dbReference type="ChEBI" id="CHEBI:16335"/>
        <label>1</label>
    </ligand>
</feature>
<proteinExistence type="evidence at protein level"/>
<reference evidence="12 13" key="1">
    <citation type="journal article" date="2004" name="Science">
        <title>Complete genome sequence of the apicomplexan, Cryptosporidium parvum.</title>
        <authorList>
            <person name="Abrahamsen M.S."/>
            <person name="Templeton T.J."/>
            <person name="Enomoto S."/>
            <person name="Abrahante J.E."/>
            <person name="Zhu G."/>
            <person name="Lancto C.A."/>
            <person name="Deng M."/>
            <person name="Liu C."/>
            <person name="Widmer G."/>
            <person name="Tzipori S."/>
            <person name="Buck G.A."/>
            <person name="Xu P."/>
            <person name="Bankier A.T."/>
            <person name="Dear P.H."/>
            <person name="Konfortov B.A."/>
            <person name="Spriggs H.F."/>
            <person name="Iyer L."/>
            <person name="Anantharaman V."/>
            <person name="Aravind L."/>
            <person name="Kapur V."/>
        </authorList>
    </citation>
    <scope>NUCLEOTIDE SEQUENCE [LARGE SCALE GENOMIC DNA]</scope>
    <source>
        <strain evidence="13">Iowa II</strain>
    </source>
</reference>
<dbReference type="SMART" id="SM00997">
    <property type="entry name" value="AdoHcyase_NAD"/>
    <property type="match status" value="1"/>
</dbReference>
<evidence type="ECO:0000256" key="4">
    <source>
        <dbReference type="ARBA" id="ARBA00022801"/>
    </source>
</evidence>
<feature type="binding site" evidence="8">
    <location>
        <begin position="277"/>
        <end position="282"/>
    </location>
    <ligand>
        <name>NAD(+)</name>
        <dbReference type="ChEBI" id="CHEBI:57540"/>
    </ligand>
</feature>
<reference evidence="15" key="3">
    <citation type="submission" date="2016-05" db="PDB data bank">
        <title>2.15 Angstrom Crystal Structure of S-adenosylhomocysteinase from Cryptosporidium parvum in Complex with D-Eritadenine and NAD.</title>
        <authorList>
            <consortium name="Center for Structural Genomics of Infectious Diseases (CSGID)"/>
            <person name="Minasov G."/>
            <person name="Shuvalova L."/>
            <person name="Kiryukhina O."/>
            <person name="Dubrovska I."/>
            <person name="Bishop B."/>
            <person name="Kwon K."/>
            <person name="Anderson W.F."/>
        </authorList>
    </citation>
    <scope>X-RAY CRYSTALLOGRAPHY (2.15 ANGSTROMS) IN COMPLEX WITH NAD(+)</scope>
</reference>
<feature type="binding site" evidence="20">
    <location>
        <position position="57"/>
    </location>
    <ligand>
        <name>S-adenosyl-L-homocysteine</name>
        <dbReference type="ChEBI" id="CHEBI:57856"/>
    </ligand>
</feature>
<feature type="binding site" evidence="20">
    <location>
        <position position="245"/>
    </location>
    <ligand>
        <name>S-adenosyl-L-homocysteine</name>
        <dbReference type="ChEBI" id="CHEBI:57856"/>
    </ligand>
</feature>
<dbReference type="GO" id="GO:0004013">
    <property type="term" value="F:adenosylhomocysteinase activity"/>
    <property type="evidence" value="ECO:0007669"/>
    <property type="project" value="UniProtKB-EC"/>
</dbReference>
<feature type="binding site" evidence="20">
    <location>
        <position position="212"/>
    </location>
    <ligand>
        <name>adenosine</name>
        <dbReference type="ChEBI" id="CHEBI:16335"/>
        <label>2</label>
    </ligand>
</feature>
<feature type="binding site" evidence="7">
    <location>
        <position position="245"/>
    </location>
    <ligand>
        <name>substrate</name>
    </ligand>
</feature>
<feature type="binding site" evidence="17">
    <location>
        <position position="57"/>
    </location>
    <ligand>
        <name>adenine</name>
        <dbReference type="ChEBI" id="CHEBI:16708"/>
    </ligand>
</feature>
<dbReference type="KEGG" id="cpv:cgd3_80"/>
<feature type="binding site" evidence="8">
    <location>
        <begin position="212"/>
        <end position="214"/>
    </location>
    <ligand>
        <name>NAD(+)</name>
        <dbReference type="ChEBI" id="CHEBI:57540"/>
    </ligand>
</feature>
<evidence type="ECO:0007829" key="18">
    <source>
        <dbReference type="PDB" id="5TJ9"/>
    </source>
</evidence>
<feature type="binding site" evidence="20">
    <location>
        <position position="410"/>
    </location>
    <ligand>
        <name>S-adenosyl-L-homocysteine</name>
        <dbReference type="ChEBI" id="CHEBI:57856"/>
    </ligand>
</feature>
<dbReference type="Pfam" id="PF05221">
    <property type="entry name" value="AdoHcyase"/>
    <property type="match status" value="1"/>
</dbReference>
<dbReference type="PDBsum" id="5JPI"/>
<dbReference type="PDB" id="5JPI">
    <property type="method" value="X-ray"/>
    <property type="resolution" value="2.15 A"/>
    <property type="chains" value="A/B/C/D=1-495"/>
</dbReference>
<dbReference type="PANTHER" id="PTHR23420:SF0">
    <property type="entry name" value="ADENOSYLHOMOCYSTEINASE"/>
    <property type="match status" value="1"/>
</dbReference>
<evidence type="ECO:0000256" key="8">
    <source>
        <dbReference type="PIRSR" id="PIRSR001109-2"/>
    </source>
</evidence>
<feature type="binding site" evidence="14">
    <location>
        <position position="53"/>
    </location>
    <ligand>
        <name>adenosine</name>
        <dbReference type="ChEBI" id="CHEBI:16335"/>
        <label>1</label>
    </ligand>
</feature>
<feature type="binding site" evidence="20">
    <location>
        <position position="211"/>
    </location>
    <ligand>
        <name>adenosine</name>
        <dbReference type="ChEBI" id="CHEBI:16335"/>
        <label>3</label>
    </ligand>
</feature>
<feature type="domain" description="S-adenosyl-L-homocysteine hydrolase NAD binding" evidence="11">
    <location>
        <begin position="246"/>
        <end position="409"/>
    </location>
</feature>
<dbReference type="PROSITE" id="PS00739">
    <property type="entry name" value="ADOHCYASE_2"/>
    <property type="match status" value="1"/>
</dbReference>
<feature type="binding site" evidence="14">
    <location>
        <position position="408"/>
    </location>
    <ligand>
        <name>adenosine</name>
        <dbReference type="ChEBI" id="CHEBI:16335"/>
        <label>1</label>
    </ligand>
</feature>
<feature type="binding site" evidence="8">
    <location>
        <begin position="354"/>
        <end position="356"/>
    </location>
    <ligand>
        <name>NAD(+)</name>
        <dbReference type="ChEBI" id="CHEBI:57540"/>
    </ligand>
</feature>
<dbReference type="PANTHER" id="PTHR23420">
    <property type="entry name" value="ADENOSYLHOMOCYSTEINASE"/>
    <property type="match status" value="1"/>
</dbReference>
<organism evidence="12 13">
    <name type="scientific">Cryptosporidium parvum (strain Iowa II)</name>
    <dbReference type="NCBI Taxonomy" id="353152"/>
    <lineage>
        <taxon>Eukaryota</taxon>
        <taxon>Sar</taxon>
        <taxon>Alveolata</taxon>
        <taxon>Apicomplexa</taxon>
        <taxon>Conoidasida</taxon>
        <taxon>Coccidia</taxon>
        <taxon>Eucoccidiorida</taxon>
        <taxon>Eimeriorina</taxon>
        <taxon>Cryptosporidiidae</taxon>
        <taxon>Cryptosporidium</taxon>
    </lineage>
</organism>
<dbReference type="OrthoDB" id="10007170at2759"/>
<reference evidence="16" key="4">
    <citation type="submission" date="2016-05" db="PDB data bank">
        <title>2.25 Angstrom Crystal Structure of S-adenosylhomocysteinase from Cryptosporidium parvum in Complex with Neplanocin-A and NAD.</title>
        <authorList>
            <consortium name="Center for Structural Genomics of Infectious Diseases (CSGID)"/>
            <person name="Minasov G."/>
            <person name="Shuvalova L."/>
            <person name="Kiryukhina O."/>
            <person name="Dubrovska I."/>
            <person name="Bishop B."/>
            <person name="Kwon K."/>
            <person name="Anderson W.F."/>
        </authorList>
    </citation>
    <scope>X-RAY CRYSTALLOGRAPHY (2.25 ANGSTROMS) IN COMPLEX WITH NAD(+)</scope>
    <scope>DISULFIDE BONDS</scope>
</reference>
<dbReference type="InterPro" id="IPR042172">
    <property type="entry name" value="Adenosylhomocyst_ase-like_sf"/>
</dbReference>
<reference evidence="19" key="6">
    <citation type="submission" date="2016-10" db="PDB data bank">
        <title>2.4 Angstrom Crystal Structure of S-adenosylhomocysteinase from Cryptosporidium parvum in Complex with DZ2002 and NAD.</title>
        <authorList>
            <consortium name="Center for Structural Genomics of Infectious Diseases (CSGID)"/>
            <person name="Minasov G."/>
            <person name="Shuvalova L."/>
            <person name="Kiryukhina O."/>
            <person name="Dubrovska I."/>
            <person name="Bishop B."/>
            <person name="Kwon K."/>
            <person name="Anderson W.F."/>
        </authorList>
    </citation>
    <scope>X-RAY CRYSTALLOGRAPHY (2.40 ANGSTROMS) IN COMPLEX WITH NAD(+)</scope>
</reference>
<dbReference type="PDB" id="5UTU">
    <property type="method" value="X-ray"/>
    <property type="resolution" value="2.65 A"/>
    <property type="chains" value="A/B/C/D/E/F/G/H=1-495"/>
</dbReference>
<dbReference type="SMART" id="SM00996">
    <property type="entry name" value="AdoHcyase"/>
    <property type="match status" value="1"/>
</dbReference>
<feature type="binding site" evidence="20">
    <location>
        <position position="137"/>
    </location>
    <ligand>
        <name>adenosine</name>
        <dbReference type="ChEBI" id="CHEBI:16335"/>
        <label>3</label>
    </ligand>
</feature>
<evidence type="ECO:0007829" key="16">
    <source>
        <dbReference type="PDB" id="5JXW"/>
    </source>
</evidence>
<dbReference type="SUPFAM" id="SSF51735">
    <property type="entry name" value="NAD(P)-binding Rossmann-fold domains"/>
    <property type="match status" value="1"/>
</dbReference>
<reference evidence="18" key="7">
    <citation type="submission" date="2016-10" db="PDB data bank">
        <title>2.6 Angstrom Crystal Structure of S-adenosylhomocysteinase from Cryptosporidium parvum in Complex with Aristeromycin and NAD.</title>
        <authorList>
            <consortium name="Center for Structural Genomics of Infectious Diseases (CSGID)"/>
            <person name="Minasov G."/>
            <person name="Shuvalova L."/>
            <person name="Kiryukhina O."/>
            <person name="Dubrovska I."/>
            <person name="Bishop B."/>
            <person name="Kwon K."/>
            <person name="Anderson W.F."/>
        </authorList>
    </citation>
    <scope>X-RAY CRYSTALLOGRAPHY (2.60 ANGSTROMS) IN COMPLEX WITH NAD(+)</scope>
</reference>
<dbReference type="STRING" id="353152.Q5CPH1"/>
<dbReference type="NCBIfam" id="TIGR00936">
    <property type="entry name" value="ahcY"/>
    <property type="match status" value="1"/>
</dbReference>
<feature type="binding site" evidence="17">
    <location>
        <position position="408"/>
    </location>
    <ligand>
        <name>adenine</name>
        <dbReference type="ChEBI" id="CHEBI:16708"/>
    </ligand>
</feature>
<dbReference type="PROSITE" id="PS00738">
    <property type="entry name" value="ADOHCYASE_1"/>
    <property type="match status" value="1"/>
</dbReference>
<dbReference type="InterPro" id="IPR020082">
    <property type="entry name" value="S-Ado-L-homoCys_hydrolase_CS"/>
</dbReference>
<evidence type="ECO:0007829" key="14">
    <source>
        <dbReference type="PDB" id="5HM8"/>
    </source>
</evidence>
<feature type="binding site" evidence="7">
    <location>
        <position position="211"/>
    </location>
    <ligand>
        <name>substrate</name>
    </ligand>
</feature>
<feature type="binding site" evidence="14 15">
    <location>
        <position position="493"/>
    </location>
    <ligand>
        <name>NAD(+)</name>
        <dbReference type="ChEBI" id="CHEBI:57540"/>
    </ligand>
</feature>
<dbReference type="EMBL" id="AAEE01000015">
    <property type="protein sequence ID" value="EAK87329.1"/>
    <property type="molecule type" value="Genomic_DNA"/>
</dbReference>
<evidence type="ECO:0000256" key="10">
    <source>
        <dbReference type="RuleBase" id="RU004166"/>
    </source>
</evidence>
<feature type="binding site" evidence="14 15">
    <location>
        <position position="213"/>
    </location>
    <ligand>
        <name>NAD(+)</name>
        <dbReference type="ChEBI" id="CHEBI:57540"/>
    </ligand>
</feature>
<dbReference type="EC" id="3.13.2.1" evidence="6 9"/>
<feature type="binding site" evidence="8 14">
    <location>
        <position position="403"/>
    </location>
    <ligand>
        <name>NAD(+)</name>
        <dbReference type="ChEBI" id="CHEBI:57540"/>
    </ligand>
</feature>
<dbReference type="GO" id="GO:0006730">
    <property type="term" value="P:one-carbon metabolic process"/>
    <property type="evidence" value="ECO:0007669"/>
    <property type="project" value="UniProtKB-KW"/>
</dbReference>
<dbReference type="InterPro" id="IPR015878">
    <property type="entry name" value="Ado_hCys_hydrolase_NAD-bd"/>
</dbReference>
<feature type="binding site" evidence="20">
    <location>
        <position position="241"/>
    </location>
    <ligand>
        <name>adenosine</name>
        <dbReference type="ChEBI" id="CHEBI:16335"/>
        <label>3</label>
    </ligand>
</feature>
<dbReference type="Gene3D" id="3.40.50.1480">
    <property type="entry name" value="Adenosylhomocysteinase-like"/>
    <property type="match status" value="1"/>
</dbReference>
<dbReference type="SUPFAM" id="SSF52283">
    <property type="entry name" value="Formate/glycerate dehydrogenase catalytic domain-like"/>
    <property type="match status" value="1"/>
</dbReference>
<dbReference type="PDBsum" id="5TLS"/>
<dbReference type="EvolutionaryTrace" id="Q5CPH1"/>
<feature type="binding site" evidence="8">
    <location>
        <position position="410"/>
    </location>
    <ligand>
        <name>NAD(+)</name>
        <dbReference type="ChEBI" id="CHEBI:57540"/>
    </ligand>
</feature>
<evidence type="ECO:0000256" key="6">
    <source>
        <dbReference type="ARBA" id="ARBA00034527"/>
    </source>
</evidence>
<dbReference type="FunFam" id="3.40.50.720:FF:000004">
    <property type="entry name" value="Adenosylhomocysteinase"/>
    <property type="match status" value="1"/>
</dbReference>
<feature type="binding site" evidence="14 15">
    <location>
        <position position="333"/>
    </location>
    <ligand>
        <name>NAD(+)</name>
        <dbReference type="ChEBI" id="CHEBI:57540"/>
    </ligand>
</feature>
<feature type="binding site" evidence="14">
    <location>
        <position position="57"/>
    </location>
    <ligand>
        <name>adenosine</name>
        <dbReference type="ChEBI" id="CHEBI:16335"/>
        <label>1</label>
    </ligand>
</feature>
<dbReference type="PDB" id="5TJ9">
    <property type="method" value="X-ray"/>
    <property type="resolution" value="2.60 A"/>
    <property type="chains" value="A/B/C/D=1-495"/>
</dbReference>
<dbReference type="InterPro" id="IPR000043">
    <property type="entry name" value="Adenosylhomocysteinase-like"/>
</dbReference>
<accession>Q5CPH1</accession>
<keyword evidence="3 9" id="KW-0554">One-carbon metabolism</keyword>
<evidence type="ECO:0007829" key="20">
    <source>
        <dbReference type="PDB" id="5UTU"/>
    </source>
</evidence>
<feature type="binding site" evidence="20">
    <location>
        <position position="241"/>
    </location>
    <ligand>
        <name>adenosine</name>
        <dbReference type="ChEBI" id="CHEBI:16335"/>
        <label>2</label>
    </ligand>
</feature>
<feature type="binding site" evidence="17">
    <location>
        <position position="410"/>
    </location>
    <ligand>
        <name>adenine</name>
        <dbReference type="ChEBI" id="CHEBI:16708"/>
    </ligand>
</feature>
<evidence type="ECO:0000313" key="12">
    <source>
        <dbReference type="EMBL" id="EAK87329.1"/>
    </source>
</evidence>
<feature type="binding site" evidence="20">
    <location>
        <position position="53"/>
    </location>
    <ligand>
        <name>adenosine</name>
        <dbReference type="ChEBI" id="CHEBI:16335"/>
        <label>2</label>
    </ligand>
</feature>
<comment type="caution">
    <text evidence="12">The sequence shown here is derived from an EMBL/GenBank/DDBJ whole genome shotgun (WGS) entry which is preliminary data.</text>
</comment>
<dbReference type="OMA" id="YIGVTVE"/>
<evidence type="ECO:0000313" key="13">
    <source>
        <dbReference type="Proteomes" id="UP000006726"/>
    </source>
</evidence>
<dbReference type="PDBsum" id="5UTU"/>
<dbReference type="PDBsum" id="5HM8"/>
<keyword evidence="14 15" id="KW-0002">3D-structure</keyword>
<feature type="binding site" evidence="20">
    <location>
        <position position="55"/>
    </location>
    <ligand>
        <name>adenosine</name>
        <dbReference type="ChEBI" id="CHEBI:16335"/>
        <label>2</label>
    </ligand>
</feature>
<gene>
    <name evidence="12" type="ORF">cgd3_80</name>
</gene>
<feature type="binding site" evidence="7">
    <location>
        <position position="55"/>
    </location>
    <ligand>
        <name>substrate</name>
    </ligand>
</feature>
<sequence>YKMESRIKDISLAEFGLQDMEIAKTDMMGLVELQRKYRDSKPLKGARITGSLHLTIETSVLVETLYELGAEIRWCSCNIYSTQDHAAAALVKKNIATVFAWKNETIEDYWVCLNDAMTWRNPNDKDKICGPNLIVDDGGDATLILHEGVKAEIEYEKYNKIPEYLETELDENGKQLSMDLKCMYKVLKMELLKNPFRWRGMLKDLYGVSEETTTGVLRLKIMESEGKLLLPAINVNDSVTKSKFDNTYGCRQSLLHGLFNGCIQMLAGKKIVVLGYGEVGKGCAQGLSGVGARVIVTEIDPICALQASMEGYQVSVLEDVVSEADIFITATGNKDVITVEHMRKMKENAYIANIGHFDDEIDVYGLENYPGIKVIEVKQNVHKFTFPDTQKSVILLCKGRLVNLGCATGHPPLVMSMSFTNQVLAQMDLWKSRELVDRSKNTRFFVKKLSKELDEYVARLHLDVLGIKLTKLTETQAKYINVSINGPYKSEDYRY</sequence>
<dbReference type="PDBsum" id="5T8K"/>
<feature type="binding site" evidence="14">
    <location>
        <position position="356"/>
    </location>
    <ligand>
        <name>adenosine</name>
        <dbReference type="ChEBI" id="CHEBI:16335"/>
        <label>1</label>
    </ligand>
</feature>
<dbReference type="GO" id="GO:0033353">
    <property type="term" value="P:S-adenosylmethionine cycle"/>
    <property type="evidence" value="ECO:0007669"/>
    <property type="project" value="TreeGrafter"/>
</dbReference>
<feature type="binding site" evidence="20">
    <location>
        <position position="241"/>
    </location>
    <ligand>
        <name>S-adenosyl-L-homocysteine</name>
        <dbReference type="ChEBI" id="CHEBI:57856"/>
    </ligand>
</feature>
<dbReference type="PDBsum" id="5TJ9"/>
<evidence type="ECO:0000256" key="9">
    <source>
        <dbReference type="RuleBase" id="RU000548"/>
    </source>
</evidence>
<feature type="binding site" evidence="20">
    <location>
        <position position="137"/>
    </location>
    <ligand>
        <name>adenosine</name>
        <dbReference type="ChEBI" id="CHEBI:16335"/>
        <label>2</label>
    </ligand>
</feature>
<comment type="cofactor">
    <cofactor evidence="8 9">
        <name>NAD(+)</name>
        <dbReference type="ChEBI" id="CHEBI:57540"/>
    </cofactor>
    <text evidence="8 9">Binds 1 NAD(+) per subunit.</text>
</comment>
<dbReference type="GeneID" id="3372325"/>
<keyword evidence="14 15" id="KW-0547">Nucleotide-binding</keyword>
<keyword evidence="5 8" id="KW-0520">NAD</keyword>
<feature type="binding site" evidence="7">
    <location>
        <position position="137"/>
    </location>
    <ligand>
        <name>substrate</name>
    </ligand>
</feature>
<dbReference type="Proteomes" id="UP000006726">
    <property type="component" value="Chromosome 3"/>
</dbReference>
<reference evidence="17" key="5">
    <citation type="submission" date="2016-09" db="PDB data bank">
        <title>1.95 Angstrom Crystal Structure of S-adenosylhomocysteinase from Cryptosporidium parvum in Complex with Adenine and NAD.</title>
        <authorList>
            <consortium name="Center for Structural Genomics of Infectious Diseases (CSGID)"/>
            <person name="Minasov G."/>
            <person name="Shuvalova L."/>
            <person name="Kiryukhina O."/>
            <person name="Dubrovska I."/>
            <person name="Bishop B."/>
            <person name="Kwon K."/>
            <person name="Anderson W.F."/>
        </authorList>
    </citation>
    <scope>X-RAY CRYSTALLOGRAPHY (1.95 ANGSTROMS) IN COMPLEX WITH NAD(+) AND ADENINE</scope>
</reference>
<evidence type="ECO:0000256" key="1">
    <source>
        <dbReference type="ARBA" id="ARBA00005195"/>
    </source>
</evidence>
<dbReference type="PDBsum" id="5JXW"/>
<feature type="binding site" evidence="14">
    <location>
        <position position="410"/>
    </location>
    <ligand>
        <name>adenosine</name>
        <dbReference type="ChEBI" id="CHEBI:16335"/>
        <label>1</label>
    </ligand>
</feature>
<comment type="catalytic activity">
    <reaction evidence="9">
        <text>S-adenosyl-L-homocysteine + H2O = L-homocysteine + adenosine</text>
        <dbReference type="Rhea" id="RHEA:21708"/>
        <dbReference type="ChEBI" id="CHEBI:15377"/>
        <dbReference type="ChEBI" id="CHEBI:16335"/>
        <dbReference type="ChEBI" id="CHEBI:57856"/>
        <dbReference type="ChEBI" id="CHEBI:58199"/>
        <dbReference type="EC" id="3.13.2.1"/>
    </reaction>
</comment>
<dbReference type="PDB" id="5JXW">
    <property type="method" value="X-ray"/>
    <property type="resolution" value="2.25 A"/>
    <property type="chains" value="A/B/C/D=1-495"/>
</dbReference>
<reference evidence="14" key="2">
    <citation type="submission" date="2016-01" db="PDB data bank">
        <title>2.85 Angstrom Crystal Structure of S-adenosylhomocysteinase from Cryptosporidium parvum in Complex with Adenosine and NAD.</title>
        <authorList>
            <consortium name="Center for Structural Genomics of Infectious Diseases (CSGID)"/>
            <person name="Minasov G."/>
            <person name="Shuvalova L."/>
            <person name="Halavaty A."/>
            <person name="Kiryukhina O."/>
            <person name="Dubrovska I."/>
            <person name="Bishop B."/>
            <person name="Kwon K."/>
            <person name="Anderson W.F."/>
        </authorList>
    </citation>
    <scope>X-RAY CRYSTALLOGRAPHY (2.85 ANGSTROMS) IN COMPLEX WITH NAD(+) AND ADENOSINE</scope>
</reference>
<evidence type="ECO:0000256" key="7">
    <source>
        <dbReference type="PIRSR" id="PIRSR001109-1"/>
    </source>
</evidence>
<dbReference type="CDD" id="cd00401">
    <property type="entry name" value="SAHH"/>
    <property type="match status" value="1"/>
</dbReference>
<evidence type="ECO:0000256" key="2">
    <source>
        <dbReference type="ARBA" id="ARBA00007122"/>
    </source>
</evidence>
<dbReference type="AlphaFoldDB" id="Q5CPH1"/>
<dbReference type="PIRSF" id="PIRSF001109">
    <property type="entry name" value="Ad_hcy_hydrolase"/>
    <property type="match status" value="1"/>
</dbReference>
<dbReference type="GO" id="GO:0000166">
    <property type="term" value="F:nucleotide binding"/>
    <property type="evidence" value="ECO:0007669"/>
    <property type="project" value="UniProtKB-KW"/>
</dbReference>
<feature type="binding site" evidence="14 15">
    <location>
        <position position="279"/>
    </location>
    <ligand>
        <name>NAD(+)</name>
        <dbReference type="ChEBI" id="CHEBI:57540"/>
    </ligand>
</feature>
<evidence type="ECO:0000259" key="11">
    <source>
        <dbReference type="SMART" id="SM00997"/>
    </source>
</evidence>
<dbReference type="GO" id="GO:0005829">
    <property type="term" value="C:cytosol"/>
    <property type="evidence" value="ECO:0007669"/>
    <property type="project" value="TreeGrafter"/>
</dbReference>
<feature type="binding site" evidence="20">
    <location>
        <position position="55"/>
    </location>
    <ligand>
        <name>S-adenosyl-L-homocysteine</name>
        <dbReference type="ChEBI" id="CHEBI:57856"/>
    </ligand>
</feature>
<feature type="disulfide bond" evidence="16">
    <location>
        <begin position="397"/>
        <end position="406"/>
    </location>
</feature>
<evidence type="ECO:0007829" key="15">
    <source>
        <dbReference type="PDB" id="5JPI"/>
    </source>
</evidence>
<keyword evidence="4 9" id="KW-0378">Hydrolase</keyword>
<feature type="binding site" evidence="20">
    <location>
        <position position="55"/>
    </location>
    <ligand>
        <name>adenosine</name>
        <dbReference type="ChEBI" id="CHEBI:16335"/>
        <label>3</label>
    </ligand>
</feature>
<feature type="binding site" evidence="20">
    <location>
        <position position="408"/>
    </location>
    <ligand>
        <name>S-adenosyl-L-homocysteine</name>
        <dbReference type="ChEBI" id="CHEBI:57856"/>
    </ligand>
</feature>
<feature type="binding site" evidence="14 15">
    <location>
        <position position="356"/>
    </location>
    <ligand>
        <name>NAD(+)</name>
        <dbReference type="ChEBI" id="CHEBI:57540"/>
    </ligand>
</feature>
<dbReference type="Pfam" id="PF00670">
    <property type="entry name" value="AdoHcyase_NAD"/>
    <property type="match status" value="1"/>
</dbReference>
<evidence type="ECO:0007829" key="19">
    <source>
        <dbReference type="PDB" id="5TLS"/>
    </source>
</evidence>
<dbReference type="NCBIfam" id="NF004005">
    <property type="entry name" value="PRK05476.2-3"/>
    <property type="match status" value="1"/>
</dbReference>
<dbReference type="RefSeq" id="XP_625322.1">
    <property type="nucleotide sequence ID" value="XM_625322.1"/>
</dbReference>
<keyword evidence="13" id="KW-1185">Reference proteome</keyword>
<feature type="binding site" evidence="14 15">
    <location>
        <position position="489"/>
    </location>
    <ligand>
        <name>NAD(+)</name>
        <dbReference type="ChEBI" id="CHEBI:57540"/>
    </ligand>
</feature>
<feature type="binding site" evidence="14 15">
    <location>
        <position position="354"/>
    </location>
    <ligand>
        <name>NAD(+)</name>
        <dbReference type="ChEBI" id="CHEBI:57540"/>
    </ligand>
</feature>
<protein>
    <recommendedName>
        <fullName evidence="6 9">Adenosylhomocysteinase</fullName>
        <ecNumber evidence="6 9">3.13.2.1</ecNumber>
    </recommendedName>
</protein>
<evidence type="ECO:0000256" key="3">
    <source>
        <dbReference type="ARBA" id="ARBA00022563"/>
    </source>
</evidence>
<comment type="pathway">
    <text evidence="1 9">Amino-acid biosynthesis; L-homocysteine biosynthesis; L-homocysteine from S-adenosyl-L-homocysteine: step 1/1.</text>
</comment>
<dbReference type="Gene3D" id="3.40.50.720">
    <property type="entry name" value="NAD(P)-binding Rossmann-like Domain"/>
    <property type="match status" value="1"/>
</dbReference>
<dbReference type="SMR" id="Q5CPH1"/>
<feature type="binding site" evidence="8 14">
    <location>
        <position position="298"/>
    </location>
    <ligand>
        <name>NAD(+)</name>
        <dbReference type="ChEBI" id="CHEBI:57540"/>
    </ligand>
</feature>
<feature type="binding site" evidence="14 15">
    <location>
        <position position="214"/>
    </location>
    <ligand>
        <name>NAD(+)</name>
        <dbReference type="ChEBI" id="CHEBI:57540"/>
    </ligand>
</feature>
<dbReference type="PDB" id="5HM8">
    <property type="method" value="X-ray"/>
    <property type="resolution" value="2.85 A"/>
    <property type="chains" value="A/B/C/D/E/F/G/H=1-495"/>
</dbReference>
<feature type="binding site" evidence="17">
    <location>
        <position position="55"/>
    </location>
    <ligand>
        <name>adenine</name>
        <dbReference type="ChEBI" id="CHEBI:16708"/>
    </ligand>
</feature>
<feature type="binding site" evidence="14 15">
    <location>
        <position position="212"/>
    </location>
    <ligand>
        <name>NAD(+)</name>
        <dbReference type="ChEBI" id="CHEBI:57540"/>
    </ligand>
</feature>
<feature type="binding site" evidence="14 15">
    <location>
        <position position="246"/>
    </location>
    <ligand>
        <name>NAD(+)</name>
        <dbReference type="ChEBI" id="CHEBI:57540"/>
    </ligand>
</feature>
<feature type="binding site" evidence="7">
    <location>
        <position position="241"/>
    </location>
    <ligand>
        <name>substrate</name>
    </ligand>
</feature>
<name>Q5CPH1_CRYPI</name>
<feature type="binding site" evidence="20">
    <location>
        <position position="211"/>
    </location>
    <ligand>
        <name>S-adenosyl-L-homocysteine</name>
        <dbReference type="ChEBI" id="CHEBI:57856"/>
    </ligand>
</feature>
<dbReference type="PDB" id="5T8K">
    <property type="method" value="X-ray"/>
    <property type="resolution" value="1.95 A"/>
    <property type="chains" value="A/B/C/D=1-495"/>
</dbReference>
<evidence type="ECO:0007829" key="17">
    <source>
        <dbReference type="PDB" id="5T8K"/>
    </source>
</evidence>
<dbReference type="UniPathway" id="UPA00314">
    <property type="reaction ID" value="UER00076"/>
</dbReference>
<dbReference type="InterPro" id="IPR036291">
    <property type="entry name" value="NAD(P)-bd_dom_sf"/>
</dbReference>
<feature type="binding site" evidence="20">
    <location>
        <position position="53"/>
    </location>
    <ligand>
        <name>S-adenosyl-L-homocysteine</name>
        <dbReference type="ChEBI" id="CHEBI:57856"/>
    </ligand>
</feature>
<dbReference type="InParanoid" id="Q5CPH1"/>
<feature type="binding site" evidence="14">
    <location>
        <position position="241"/>
    </location>
    <ligand>
        <name>adenosine</name>
        <dbReference type="ChEBI" id="CHEBI:16335"/>
        <label>1</label>
    </ligand>
</feature>
<feature type="non-terminal residue" evidence="12">
    <location>
        <position position="1"/>
    </location>
</feature>
<feature type="binding site" evidence="14 15">
    <location>
        <position position="278"/>
    </location>
    <ligand>
        <name>NAD(+)</name>
        <dbReference type="ChEBI" id="CHEBI:57540"/>
    </ligand>
</feature>
<evidence type="ECO:0000256" key="5">
    <source>
        <dbReference type="ARBA" id="ARBA00023027"/>
    </source>
</evidence>
<dbReference type="FunCoup" id="Q5CPH1">
    <property type="interactions" value="190"/>
</dbReference>
<feature type="binding site" evidence="20">
    <location>
        <position position="78"/>
    </location>
    <ligand>
        <name>S-adenosyl-L-homocysteine</name>
        <dbReference type="ChEBI" id="CHEBI:57856"/>
    </ligand>
</feature>